<gene>
    <name evidence="12" type="ORF">JOF54_003467</name>
</gene>
<comment type="catalytic activity">
    <reaction evidence="1 10">
        <text>Transfers a segment of a (1-&gt;4)-alpha-D-glucan to a new position in an acceptor, which may be glucose or a (1-&gt;4)-alpha-D-glucan.</text>
        <dbReference type="EC" id="2.4.1.25"/>
    </reaction>
</comment>
<evidence type="ECO:0000256" key="1">
    <source>
        <dbReference type="ARBA" id="ARBA00000439"/>
    </source>
</evidence>
<dbReference type="InterPro" id="IPR017853">
    <property type="entry name" value="GH"/>
</dbReference>
<evidence type="ECO:0000256" key="4">
    <source>
        <dbReference type="ARBA" id="ARBA00020295"/>
    </source>
</evidence>
<evidence type="ECO:0000256" key="7">
    <source>
        <dbReference type="ARBA" id="ARBA00023277"/>
    </source>
</evidence>
<evidence type="ECO:0000256" key="3">
    <source>
        <dbReference type="ARBA" id="ARBA00012560"/>
    </source>
</evidence>
<feature type="domain" description="MalQ N-terminal beta-sandwich" evidence="11">
    <location>
        <begin position="73"/>
        <end position="163"/>
    </location>
</feature>
<evidence type="ECO:0000256" key="6">
    <source>
        <dbReference type="ARBA" id="ARBA00022679"/>
    </source>
</evidence>
<evidence type="ECO:0000313" key="13">
    <source>
        <dbReference type="Proteomes" id="UP000758168"/>
    </source>
</evidence>
<evidence type="ECO:0000256" key="8">
    <source>
        <dbReference type="ARBA" id="ARBA00031423"/>
    </source>
</evidence>
<organism evidence="12 13">
    <name type="scientific">Microlunatus capsulatus</name>
    <dbReference type="NCBI Taxonomy" id="99117"/>
    <lineage>
        <taxon>Bacteria</taxon>
        <taxon>Bacillati</taxon>
        <taxon>Actinomycetota</taxon>
        <taxon>Actinomycetes</taxon>
        <taxon>Propionibacteriales</taxon>
        <taxon>Propionibacteriaceae</taxon>
        <taxon>Microlunatus</taxon>
    </lineage>
</organism>
<dbReference type="Gene3D" id="3.20.20.80">
    <property type="entry name" value="Glycosidases"/>
    <property type="match status" value="1"/>
</dbReference>
<evidence type="ECO:0000256" key="5">
    <source>
        <dbReference type="ARBA" id="ARBA00022676"/>
    </source>
</evidence>
<keyword evidence="13" id="KW-1185">Reference proteome</keyword>
<dbReference type="RefSeq" id="WP_210058115.1">
    <property type="nucleotide sequence ID" value="NZ_BAAAMH010000001.1"/>
</dbReference>
<evidence type="ECO:0000256" key="2">
    <source>
        <dbReference type="ARBA" id="ARBA00005684"/>
    </source>
</evidence>
<evidence type="ECO:0000313" key="12">
    <source>
        <dbReference type="EMBL" id="MBP2418545.1"/>
    </source>
</evidence>
<sequence>MADHDATPDPTLHALAEAFAIATEYWDWQGRHVTVAPATLVAVLAALGVDAGTPEAAAAALAAQEVAPWRRVLPACRALREGEPATVAVHVPEGGTLDLWLELEAGDRRDLPLPPQSGATRQVDGRPVVELEVALPVDLPLGYHRLCARTGSAPSAMTLIVTPRRLELPARLAGQGWGVAAQLYSVRSAQSWGVGDLADLEDLAVWAAAEHGADYVLVNPLHAAEPVAPLEPSPYLPTTRRFTNPLYLRVERIPEYAAADEDVRRRVDALRAEAAPAVDGGGPAPIDRDRSWTAKRAALELVFDVPRTPGRELAFQAYRRREGRGLQDFATWAVLSEQLGATVDGWPERYRHPSSPAVQEFAAEHARAVELQCWLQWQLDEQLAAAQQAGLRAGMALGVMHDLAVGVHPAGADAWSLQDDYARGITVGAPPDPYNQNGQNWSQPPWRPDRLAETAYAPFRAMVSTILRHAGGIRVDHVIGLFRLWWIPAGLGPTEGTYVRYDHEAMIGILALEAHRAEALVVGEDLGTVEPWVRDHLSARGILGTSILWFEFDWEGDGKPLPPQRWRELCLASVTTHDLPPTAAYLAGDHVRLRDRLGVLTRPLEEELAAATEERRAWSEALVRTGLMTEGAGEEEMIEALHRFLTLTPARLLCVALTDLVGDRQAQNQPGTTDEYPNWRVPLTGPTGEPLSLEDVLASPRAAALAAVFEG</sequence>
<keyword evidence="5 10" id="KW-0328">Glycosyltransferase</keyword>
<name>A0ABS4ZCR4_9ACTN</name>
<accession>A0ABS4ZCR4</accession>
<dbReference type="PANTHER" id="PTHR32438">
    <property type="entry name" value="4-ALPHA-GLUCANOTRANSFERASE DPE1, CHLOROPLASTIC/AMYLOPLASTIC"/>
    <property type="match status" value="1"/>
</dbReference>
<protein>
    <recommendedName>
        <fullName evidence="4 10">4-alpha-glucanotransferase</fullName>
        <ecNumber evidence="3 10">2.4.1.25</ecNumber>
    </recommendedName>
    <alternativeName>
        <fullName evidence="8 10">Amylomaltase</fullName>
    </alternativeName>
    <alternativeName>
        <fullName evidence="9 10">Disproportionating enzyme</fullName>
    </alternativeName>
</protein>
<evidence type="ECO:0000256" key="10">
    <source>
        <dbReference type="RuleBase" id="RU361207"/>
    </source>
</evidence>
<keyword evidence="6 10" id="KW-0808">Transferase</keyword>
<dbReference type="NCBIfam" id="TIGR00217">
    <property type="entry name" value="malQ"/>
    <property type="match status" value="1"/>
</dbReference>
<evidence type="ECO:0000256" key="9">
    <source>
        <dbReference type="ARBA" id="ARBA00031501"/>
    </source>
</evidence>
<reference evidence="12 13" key="1">
    <citation type="submission" date="2021-03" db="EMBL/GenBank/DDBJ databases">
        <title>Sequencing the genomes of 1000 actinobacteria strains.</title>
        <authorList>
            <person name="Klenk H.-P."/>
        </authorList>
    </citation>
    <scope>NUCLEOTIDE SEQUENCE [LARGE SCALE GENOMIC DNA]</scope>
    <source>
        <strain evidence="12 13">DSM 12936</strain>
    </source>
</reference>
<dbReference type="PANTHER" id="PTHR32438:SF5">
    <property type="entry name" value="4-ALPHA-GLUCANOTRANSFERASE DPE1, CHLOROPLASTIC_AMYLOPLASTIC"/>
    <property type="match status" value="1"/>
</dbReference>
<dbReference type="SUPFAM" id="SSF51445">
    <property type="entry name" value="(Trans)glycosidases"/>
    <property type="match status" value="1"/>
</dbReference>
<comment type="similarity">
    <text evidence="2 10">Belongs to the disproportionating enzyme family.</text>
</comment>
<proteinExistence type="inferred from homology"/>
<evidence type="ECO:0000259" key="11">
    <source>
        <dbReference type="Pfam" id="PF21226"/>
    </source>
</evidence>
<comment type="caution">
    <text evidence="12">The sequence shown here is derived from an EMBL/GenBank/DDBJ whole genome shotgun (WGS) entry which is preliminary data.</text>
</comment>
<dbReference type="InterPro" id="IPR003385">
    <property type="entry name" value="Glyco_hydro_77"/>
</dbReference>
<dbReference type="Pfam" id="PF02446">
    <property type="entry name" value="Glyco_hydro_77"/>
    <property type="match status" value="1"/>
</dbReference>
<dbReference type="EMBL" id="JAGIOB010000001">
    <property type="protein sequence ID" value="MBP2418545.1"/>
    <property type="molecule type" value="Genomic_DNA"/>
</dbReference>
<dbReference type="GO" id="GO:0004134">
    <property type="term" value="F:4-alpha-glucanotransferase activity"/>
    <property type="evidence" value="ECO:0007669"/>
    <property type="project" value="UniProtKB-EC"/>
</dbReference>
<dbReference type="Proteomes" id="UP000758168">
    <property type="component" value="Unassembled WGS sequence"/>
</dbReference>
<dbReference type="EC" id="2.4.1.25" evidence="3 10"/>
<dbReference type="InterPro" id="IPR048458">
    <property type="entry name" value="MalQ_N"/>
</dbReference>
<keyword evidence="7 10" id="KW-0119">Carbohydrate metabolism</keyword>
<dbReference type="Pfam" id="PF21226">
    <property type="entry name" value="MalQ_N"/>
    <property type="match status" value="1"/>
</dbReference>